<organism evidence="1 2">
    <name type="scientific">Paraburkholderia phenazinium</name>
    <dbReference type="NCBI Taxonomy" id="60549"/>
    <lineage>
        <taxon>Bacteria</taxon>
        <taxon>Pseudomonadati</taxon>
        <taxon>Pseudomonadota</taxon>
        <taxon>Betaproteobacteria</taxon>
        <taxon>Burkholderiales</taxon>
        <taxon>Burkholderiaceae</taxon>
        <taxon>Paraburkholderia</taxon>
    </lineage>
</organism>
<evidence type="ECO:0000313" key="1">
    <source>
        <dbReference type="EMBL" id="SDI64907.1"/>
    </source>
</evidence>
<dbReference type="EMBL" id="FNCJ01000029">
    <property type="protein sequence ID" value="SDI64907.1"/>
    <property type="molecule type" value="Genomic_DNA"/>
</dbReference>
<sequence length="45" mass="4765">MQIFFGDCAAPRQRGVQLRSAFATTTVITMSTTAGTANMQRAVAS</sequence>
<name>A0A1G8MAN0_9BURK</name>
<protein>
    <submittedName>
        <fullName evidence="1">Uncharacterized protein</fullName>
    </submittedName>
</protein>
<gene>
    <name evidence="1" type="ORF">SAMN05216466_1292</name>
</gene>
<dbReference type="Proteomes" id="UP000199706">
    <property type="component" value="Unassembled WGS sequence"/>
</dbReference>
<accession>A0A1G8MAN0</accession>
<evidence type="ECO:0000313" key="2">
    <source>
        <dbReference type="Proteomes" id="UP000199706"/>
    </source>
</evidence>
<dbReference type="AlphaFoldDB" id="A0A1G8MAN0"/>
<proteinExistence type="predicted"/>
<reference evidence="1 2" key="1">
    <citation type="submission" date="2016-10" db="EMBL/GenBank/DDBJ databases">
        <authorList>
            <person name="de Groot N.N."/>
        </authorList>
    </citation>
    <scope>NUCLEOTIDE SEQUENCE [LARGE SCALE GENOMIC DNA]</scope>
    <source>
        <strain evidence="1 2">LMG 2247</strain>
    </source>
</reference>